<feature type="transmembrane region" description="Helical" evidence="1">
    <location>
        <begin position="319"/>
        <end position="340"/>
    </location>
</feature>
<dbReference type="InterPro" id="IPR010317">
    <property type="entry name" value="WxLIP_PGBD"/>
</dbReference>
<proteinExistence type="predicted"/>
<evidence type="ECO:0000256" key="1">
    <source>
        <dbReference type="SAM" id="Phobius"/>
    </source>
</evidence>
<keyword evidence="1" id="KW-0472">Membrane</keyword>
<dbReference type="Pfam" id="PF11797">
    <property type="entry name" value="WxLIP_HBD"/>
    <property type="match status" value="1"/>
</dbReference>
<evidence type="ECO:0000259" key="4">
    <source>
        <dbReference type="Pfam" id="PF11797"/>
    </source>
</evidence>
<organism evidence="5 6">
    <name type="scientific">Companilactobacillus nuruki</name>
    <dbReference type="NCBI Taxonomy" id="1993540"/>
    <lineage>
        <taxon>Bacteria</taxon>
        <taxon>Bacillati</taxon>
        <taxon>Bacillota</taxon>
        <taxon>Bacilli</taxon>
        <taxon>Lactobacillales</taxon>
        <taxon>Lactobacillaceae</taxon>
        <taxon>Companilactobacillus</taxon>
    </lineage>
</organism>
<dbReference type="OrthoDB" id="2365961at2"/>
<gene>
    <name evidence="5" type="ORF">CBP76_12265</name>
</gene>
<name>A0A2N7AR95_9LACO</name>
<accession>A0A2N7AR95</accession>
<feature type="chain" id="PRO_5014607473" evidence="2">
    <location>
        <begin position="28"/>
        <end position="345"/>
    </location>
</feature>
<feature type="domain" description="WxL Interacting Protein peptidoglycan binding" evidence="3">
    <location>
        <begin position="35"/>
        <end position="154"/>
    </location>
</feature>
<evidence type="ECO:0000313" key="6">
    <source>
        <dbReference type="Proteomes" id="UP000235649"/>
    </source>
</evidence>
<keyword evidence="1" id="KW-0812">Transmembrane</keyword>
<dbReference type="EMBL" id="NIPR01000063">
    <property type="protein sequence ID" value="PMD67867.1"/>
    <property type="molecule type" value="Genomic_DNA"/>
</dbReference>
<protein>
    <submittedName>
        <fullName evidence="5">Cell surface protein</fullName>
    </submittedName>
</protein>
<evidence type="ECO:0000259" key="3">
    <source>
        <dbReference type="Pfam" id="PF06030"/>
    </source>
</evidence>
<keyword evidence="2" id="KW-0732">Signal</keyword>
<evidence type="ECO:0000313" key="5">
    <source>
        <dbReference type="EMBL" id="PMD67867.1"/>
    </source>
</evidence>
<dbReference type="Pfam" id="PF06030">
    <property type="entry name" value="WxLIP_PGBD"/>
    <property type="match status" value="1"/>
</dbReference>
<keyword evidence="1" id="KW-1133">Transmembrane helix</keyword>
<reference evidence="5 6" key="1">
    <citation type="submission" date="2017-05" db="EMBL/GenBank/DDBJ databases">
        <title>Lactobacillus nurukis nov., sp. nov., isolated from nuruk.</title>
        <authorList>
            <person name="Kim S.-J."/>
        </authorList>
    </citation>
    <scope>NUCLEOTIDE SEQUENCE [LARGE SCALE GENOMIC DNA]</scope>
    <source>
        <strain evidence="5 6">SYF10-1a</strain>
    </source>
</reference>
<sequence>MKKYLGILLAFFTVTLSLIFNQQAVSAASTSNVNYSISAELPDNQAASNISYFDLKVAPNQKETIKFKINNNDVKDHTYKVAVNRATTDSNGVIIYNQHDVQPDDSLIYNIEDLVKYPKEVTVDKNSSKEIAVDISMPKEKFSGVLLGGILVEENNQINGTQTVKGVTLKNKYDYVLGLQLQESTDIVKPDLKFVKAYQTSNQGQIYIAGELDNDVPTLEKNVSVDAKITHKNSPKIVLKSSKKNMSIAPNSNFDYPVNVNSTNGIDKNKRLKPGTYTMYLNVKSNNGNDHWNLKRNFTITSKQNYKINKKIPDRSKDIWIVLGVIAILISVAISVIWNYRKKRN</sequence>
<dbReference type="AlphaFoldDB" id="A0A2N7AR95"/>
<feature type="signal peptide" evidence="2">
    <location>
        <begin position="1"/>
        <end position="27"/>
    </location>
</feature>
<feature type="domain" description="WxL Interacting Protein host binding" evidence="4">
    <location>
        <begin position="165"/>
        <end position="310"/>
    </location>
</feature>
<keyword evidence="6" id="KW-1185">Reference proteome</keyword>
<dbReference type="Proteomes" id="UP000235649">
    <property type="component" value="Unassembled WGS sequence"/>
</dbReference>
<evidence type="ECO:0000256" key="2">
    <source>
        <dbReference type="SAM" id="SignalP"/>
    </source>
</evidence>
<dbReference type="InterPro" id="IPR021759">
    <property type="entry name" value="WxLIP_HBD"/>
</dbReference>
<comment type="caution">
    <text evidence="5">The sequence shown here is derived from an EMBL/GenBank/DDBJ whole genome shotgun (WGS) entry which is preliminary data.</text>
</comment>
<dbReference type="RefSeq" id="WP_102197146.1">
    <property type="nucleotide sequence ID" value="NZ_NIPR01000063.1"/>
</dbReference>